<organism evidence="3">
    <name type="scientific">Cacopsylla melanoneura</name>
    <dbReference type="NCBI Taxonomy" id="428564"/>
    <lineage>
        <taxon>Eukaryota</taxon>
        <taxon>Metazoa</taxon>
        <taxon>Ecdysozoa</taxon>
        <taxon>Arthropoda</taxon>
        <taxon>Hexapoda</taxon>
        <taxon>Insecta</taxon>
        <taxon>Pterygota</taxon>
        <taxon>Neoptera</taxon>
        <taxon>Paraneoptera</taxon>
        <taxon>Hemiptera</taxon>
        <taxon>Sternorrhyncha</taxon>
        <taxon>Psylloidea</taxon>
        <taxon>Psyllidae</taxon>
        <taxon>Psyllinae</taxon>
        <taxon>Cacopsylla</taxon>
    </lineage>
</organism>
<feature type="compositionally biased region" description="Basic residues" evidence="2">
    <location>
        <begin position="1"/>
        <end position="10"/>
    </location>
</feature>
<dbReference type="InterPro" id="IPR001087">
    <property type="entry name" value="GDSL"/>
</dbReference>
<dbReference type="GO" id="GO:0016788">
    <property type="term" value="F:hydrolase activity, acting on ester bonds"/>
    <property type="evidence" value="ECO:0007669"/>
    <property type="project" value="InterPro"/>
</dbReference>
<feature type="coiled-coil region" evidence="1">
    <location>
        <begin position="299"/>
        <end position="326"/>
    </location>
</feature>
<feature type="compositionally biased region" description="Basic residues" evidence="2">
    <location>
        <begin position="28"/>
        <end position="43"/>
    </location>
</feature>
<evidence type="ECO:0000313" key="3">
    <source>
        <dbReference type="EMBL" id="CAG6742538.1"/>
    </source>
</evidence>
<feature type="compositionally biased region" description="Polar residues" evidence="2">
    <location>
        <begin position="74"/>
        <end position="85"/>
    </location>
</feature>
<feature type="region of interest" description="Disordered" evidence="2">
    <location>
        <begin position="1"/>
        <end position="109"/>
    </location>
</feature>
<dbReference type="CDD" id="cd00229">
    <property type="entry name" value="SGNH_hydrolase"/>
    <property type="match status" value="1"/>
</dbReference>
<dbReference type="EMBL" id="HBUF01436581">
    <property type="protein sequence ID" value="CAG6742538.1"/>
    <property type="molecule type" value="Transcribed_RNA"/>
</dbReference>
<feature type="compositionally biased region" description="Low complexity" evidence="2">
    <location>
        <begin position="222"/>
        <end position="235"/>
    </location>
</feature>
<evidence type="ECO:0000256" key="1">
    <source>
        <dbReference type="SAM" id="Coils"/>
    </source>
</evidence>
<keyword evidence="1" id="KW-0175">Coiled coil</keyword>
<dbReference type="Pfam" id="PF00657">
    <property type="entry name" value="Lipase_GDSL"/>
    <property type="match status" value="1"/>
</dbReference>
<evidence type="ECO:0000256" key="2">
    <source>
        <dbReference type="SAM" id="MobiDB-lite"/>
    </source>
</evidence>
<sequence length="677" mass="76810">MTRAERKRKEKKSENSTQSNMEKDNKKSKPTSKKQPIRSKKKLTNNTNLKMSDSEIPIRDETKQPDKNVELKNNENQQPSSNSDKMTSELPHPKNVDESVKATKKPKGATKINSKTINKTIIEPKQLKKHTESSPKVVNMKVKATKMTNKKTSDPIVKTNVKNIKNTKNITSEPQLPRKPVEPNKKNTNKKLNNTLTVVESKCENTGQTSKSNKVNNLRSENQTQNDQVDQNTHQTQDALVDTNLLPNQSDKLLSTKSTEQVIDRDTSIDIIAQSLSDTQQGLEPQAWIQMRNGFIDTIVQKETEIMDLKNQIKSLEHLLQTLTNAPSIPEFYTETGVSSNMQAYTKDKDTITSCYIIGDSQVRGICEKVSQLLPNTCRVEAFFQPGAGFQQVARTHTTSPGLIHSDLDSVVIMCGTNDVCITTWDEIKSALDKLASRFHDCKQTIVIGIPLRFDMKKLNFHIHRLNTKIRNYVQNNFKNNSIVFVNPSQFLKFKDYSVDGLHLNRQGKEKLSNKIKNNIAKHYSLHRNEPSSRMDPKPITEEQDLIDLTQPELIELSVVVDNEESTFSPLFPDYDRMFPDINTPVSIVNNPSDNSTSIQNQSILGTPNLPEHINDIINNRQNHSSDYYQITNISQWSVSNNESYYSPIPTITPSQNRLRTRNQIKGFIDVGLTSIP</sequence>
<feature type="compositionally biased region" description="Basic and acidic residues" evidence="2">
    <location>
        <begin position="91"/>
        <end position="101"/>
    </location>
</feature>
<name>A0A8D8Z7N6_9HEMI</name>
<accession>A0A8D8Z7N6</accession>
<reference evidence="3" key="1">
    <citation type="submission" date="2021-05" db="EMBL/GenBank/DDBJ databases">
        <authorList>
            <person name="Alioto T."/>
            <person name="Alioto T."/>
            <person name="Gomez Garrido J."/>
        </authorList>
    </citation>
    <scope>NUCLEOTIDE SEQUENCE</scope>
</reference>
<dbReference type="InterPro" id="IPR036514">
    <property type="entry name" value="SGNH_hydro_sf"/>
</dbReference>
<dbReference type="SUPFAM" id="SSF52266">
    <property type="entry name" value="SGNH hydrolase"/>
    <property type="match status" value="1"/>
</dbReference>
<dbReference type="AlphaFoldDB" id="A0A8D8Z7N6"/>
<dbReference type="Gene3D" id="3.40.50.1110">
    <property type="entry name" value="SGNH hydrolase"/>
    <property type="match status" value="1"/>
</dbReference>
<feature type="compositionally biased region" description="Polar residues" evidence="2">
    <location>
        <begin position="204"/>
        <end position="221"/>
    </location>
</feature>
<proteinExistence type="predicted"/>
<feature type="region of interest" description="Disordered" evidence="2">
    <location>
        <begin position="165"/>
        <end position="235"/>
    </location>
</feature>
<protein>
    <submittedName>
        <fullName evidence="3">Uncharacterized protein</fullName>
    </submittedName>
</protein>
<feature type="compositionally biased region" description="Basic and acidic residues" evidence="2">
    <location>
        <begin position="52"/>
        <end position="73"/>
    </location>
</feature>